<reference evidence="2" key="1">
    <citation type="submission" date="2016-11" db="UniProtKB">
        <authorList>
            <consortium name="WormBaseParasite"/>
        </authorList>
    </citation>
    <scope>IDENTIFICATION</scope>
    <source>
        <strain evidence="2">KR3021</strain>
    </source>
</reference>
<dbReference type="Proteomes" id="UP000095286">
    <property type="component" value="Unplaced"/>
</dbReference>
<evidence type="ECO:0000313" key="1">
    <source>
        <dbReference type="Proteomes" id="UP000095286"/>
    </source>
</evidence>
<accession>A0AC35TNZ4</accession>
<evidence type="ECO:0000313" key="2">
    <source>
        <dbReference type="WBParaSite" id="RSKR_0000241433.1"/>
    </source>
</evidence>
<proteinExistence type="predicted"/>
<name>A0AC35TNZ4_9BILA</name>
<sequence>MSSLASKGLYGVVFNYTIITSGSVQFIGNIDLFPSHNLMVENNVAKEQVVTSTLWYDNSLYNLCSKNIYVLKTPGVTANSVTVVGLVPGMGKVAVSGNLFMSENNFTKIDRNFIQDDVALIESRKKVICLADWIVPANGSPVIVTRSMKNGVGC</sequence>
<protein>
    <submittedName>
        <fullName evidence="2">Recep_L_domain domain-containing protein</fullName>
    </submittedName>
</protein>
<dbReference type="WBParaSite" id="RSKR_0000241433.1">
    <property type="protein sequence ID" value="RSKR_0000241433.1"/>
    <property type="gene ID" value="RSKR_0000241433"/>
</dbReference>
<organism evidence="1 2">
    <name type="scientific">Rhabditophanes sp. KR3021</name>
    <dbReference type="NCBI Taxonomy" id="114890"/>
    <lineage>
        <taxon>Eukaryota</taxon>
        <taxon>Metazoa</taxon>
        <taxon>Ecdysozoa</taxon>
        <taxon>Nematoda</taxon>
        <taxon>Chromadorea</taxon>
        <taxon>Rhabditida</taxon>
        <taxon>Tylenchina</taxon>
        <taxon>Panagrolaimomorpha</taxon>
        <taxon>Strongyloidoidea</taxon>
        <taxon>Alloionematidae</taxon>
        <taxon>Rhabditophanes</taxon>
    </lineage>
</organism>